<dbReference type="AlphaFoldDB" id="A0A7Y9ASM0"/>
<dbReference type="Gene3D" id="1.10.10.60">
    <property type="entry name" value="Homeodomain-like"/>
    <property type="match status" value="1"/>
</dbReference>
<comment type="caution">
    <text evidence="6">The sequence shown here is derived from an EMBL/GenBank/DDBJ whole genome shotgun (WGS) entry which is preliminary data.</text>
</comment>
<name>A0A7Y9ASM0_9ACTN</name>
<dbReference type="Proteomes" id="UP000521922">
    <property type="component" value="Unassembled WGS sequence"/>
</dbReference>
<proteinExistence type="predicted"/>
<dbReference type="PANTHER" id="PTHR46796">
    <property type="entry name" value="HTH-TYPE TRANSCRIPTIONAL ACTIVATOR RHAS-RELATED"/>
    <property type="match status" value="1"/>
</dbReference>
<evidence type="ECO:0000313" key="7">
    <source>
        <dbReference type="Proteomes" id="UP000521922"/>
    </source>
</evidence>
<accession>A0A7Y9ASM0</accession>
<keyword evidence="7" id="KW-1185">Reference proteome</keyword>
<feature type="domain" description="HTH araC/xylS-type" evidence="5">
    <location>
        <begin position="166"/>
        <end position="264"/>
    </location>
</feature>
<sequence length="292" mass="31460">MDVVAPALWVHRGAVPPMREFHRHDDLEINVAVRGTLDYLFGGERVTVPQGHTAMFWAAAPHRLLPTADAPDSDTCWIHVPLTAVLRWSLPEGFSARVLSQDTVVVPTRALGEHVEAQFATWERDVAAGVGTETVLLEANALVLRILAHEGSSPAPGRRTDPRPVALMARFTAENFREPISPADIARSVNLNPNYATTLFRRATGATLGEQLLRHRLAEAQRLLLTTSMTTAAVAHAAGFGSGSSLYAHFSRACGCSPGAYRATRTLTPRGTPPQPSASNRKLKLAGAASSR</sequence>
<dbReference type="SUPFAM" id="SSF46689">
    <property type="entry name" value="Homeodomain-like"/>
    <property type="match status" value="1"/>
</dbReference>
<feature type="region of interest" description="Disordered" evidence="4">
    <location>
        <begin position="267"/>
        <end position="292"/>
    </location>
</feature>
<dbReference type="RefSeq" id="WP_179749502.1">
    <property type="nucleotide sequence ID" value="NZ_BAAAGN010000006.1"/>
</dbReference>
<dbReference type="SMART" id="SM00342">
    <property type="entry name" value="HTH_ARAC"/>
    <property type="match status" value="1"/>
</dbReference>
<evidence type="ECO:0000256" key="4">
    <source>
        <dbReference type="SAM" id="MobiDB-lite"/>
    </source>
</evidence>
<evidence type="ECO:0000256" key="1">
    <source>
        <dbReference type="ARBA" id="ARBA00023015"/>
    </source>
</evidence>
<dbReference type="GO" id="GO:0043565">
    <property type="term" value="F:sequence-specific DNA binding"/>
    <property type="evidence" value="ECO:0007669"/>
    <property type="project" value="InterPro"/>
</dbReference>
<evidence type="ECO:0000259" key="5">
    <source>
        <dbReference type="PROSITE" id="PS01124"/>
    </source>
</evidence>
<protein>
    <submittedName>
        <fullName evidence="6">AraC-like DNA-binding protein</fullName>
    </submittedName>
</protein>
<evidence type="ECO:0000313" key="6">
    <source>
        <dbReference type="EMBL" id="NYD21302.1"/>
    </source>
</evidence>
<reference evidence="6 7" key="1">
    <citation type="submission" date="2020-07" db="EMBL/GenBank/DDBJ databases">
        <title>Sequencing the genomes of 1000 actinobacteria strains.</title>
        <authorList>
            <person name="Klenk H.-P."/>
        </authorList>
    </citation>
    <scope>NUCLEOTIDE SEQUENCE [LARGE SCALE GENOMIC DNA]</scope>
    <source>
        <strain evidence="6 7">DSM 7487</strain>
    </source>
</reference>
<dbReference type="InterPro" id="IPR018060">
    <property type="entry name" value="HTH_AraC"/>
</dbReference>
<dbReference type="PANTHER" id="PTHR46796:SF2">
    <property type="entry name" value="TRANSCRIPTIONAL REGULATORY PROTEIN"/>
    <property type="match status" value="1"/>
</dbReference>
<dbReference type="GO" id="GO:0003700">
    <property type="term" value="F:DNA-binding transcription factor activity"/>
    <property type="evidence" value="ECO:0007669"/>
    <property type="project" value="InterPro"/>
</dbReference>
<dbReference type="SUPFAM" id="SSF51182">
    <property type="entry name" value="RmlC-like cupins"/>
    <property type="match status" value="1"/>
</dbReference>
<dbReference type="Pfam" id="PF02311">
    <property type="entry name" value="AraC_binding"/>
    <property type="match status" value="1"/>
</dbReference>
<dbReference type="PROSITE" id="PS01124">
    <property type="entry name" value="HTH_ARAC_FAMILY_2"/>
    <property type="match status" value="1"/>
</dbReference>
<gene>
    <name evidence="6" type="ORF">BJ968_000842</name>
</gene>
<dbReference type="Gene3D" id="2.60.120.10">
    <property type="entry name" value="Jelly Rolls"/>
    <property type="match status" value="1"/>
</dbReference>
<keyword evidence="1" id="KW-0805">Transcription regulation</keyword>
<organism evidence="6 7">
    <name type="scientific">Kineococcus aurantiacus</name>
    <dbReference type="NCBI Taxonomy" id="37633"/>
    <lineage>
        <taxon>Bacteria</taxon>
        <taxon>Bacillati</taxon>
        <taxon>Actinomycetota</taxon>
        <taxon>Actinomycetes</taxon>
        <taxon>Kineosporiales</taxon>
        <taxon>Kineosporiaceae</taxon>
        <taxon>Kineococcus</taxon>
    </lineage>
</organism>
<dbReference type="EMBL" id="JACCBB010000001">
    <property type="protein sequence ID" value="NYD21302.1"/>
    <property type="molecule type" value="Genomic_DNA"/>
</dbReference>
<dbReference type="Pfam" id="PF12833">
    <property type="entry name" value="HTH_18"/>
    <property type="match status" value="1"/>
</dbReference>
<dbReference type="InterPro" id="IPR009057">
    <property type="entry name" value="Homeodomain-like_sf"/>
</dbReference>
<dbReference type="InterPro" id="IPR050204">
    <property type="entry name" value="AraC_XylS_family_regulators"/>
</dbReference>
<dbReference type="InterPro" id="IPR003313">
    <property type="entry name" value="AraC-bd"/>
</dbReference>
<evidence type="ECO:0000256" key="3">
    <source>
        <dbReference type="ARBA" id="ARBA00023163"/>
    </source>
</evidence>
<keyword evidence="2 6" id="KW-0238">DNA-binding</keyword>
<evidence type="ECO:0000256" key="2">
    <source>
        <dbReference type="ARBA" id="ARBA00023125"/>
    </source>
</evidence>
<dbReference type="InterPro" id="IPR011051">
    <property type="entry name" value="RmlC_Cupin_sf"/>
</dbReference>
<keyword evidence="3" id="KW-0804">Transcription</keyword>
<dbReference type="InterPro" id="IPR014710">
    <property type="entry name" value="RmlC-like_jellyroll"/>
</dbReference>